<name>A0A9D4HNI2_DREPO</name>
<dbReference type="Proteomes" id="UP000828390">
    <property type="component" value="Unassembled WGS sequence"/>
</dbReference>
<proteinExistence type="predicted"/>
<evidence type="ECO:0000313" key="1">
    <source>
        <dbReference type="EMBL" id="KAH3727152.1"/>
    </source>
</evidence>
<organism evidence="1 2">
    <name type="scientific">Dreissena polymorpha</name>
    <name type="common">Zebra mussel</name>
    <name type="synonym">Mytilus polymorpha</name>
    <dbReference type="NCBI Taxonomy" id="45954"/>
    <lineage>
        <taxon>Eukaryota</taxon>
        <taxon>Metazoa</taxon>
        <taxon>Spiralia</taxon>
        <taxon>Lophotrochozoa</taxon>
        <taxon>Mollusca</taxon>
        <taxon>Bivalvia</taxon>
        <taxon>Autobranchia</taxon>
        <taxon>Heteroconchia</taxon>
        <taxon>Euheterodonta</taxon>
        <taxon>Imparidentia</taxon>
        <taxon>Neoheterodontei</taxon>
        <taxon>Myida</taxon>
        <taxon>Dreissenoidea</taxon>
        <taxon>Dreissenidae</taxon>
        <taxon>Dreissena</taxon>
    </lineage>
</organism>
<dbReference type="EMBL" id="JAIWYP010000012">
    <property type="protein sequence ID" value="KAH3727152.1"/>
    <property type="molecule type" value="Genomic_DNA"/>
</dbReference>
<accession>A0A9D4HNI2</accession>
<reference evidence="1" key="2">
    <citation type="submission" date="2020-11" db="EMBL/GenBank/DDBJ databases">
        <authorList>
            <person name="McCartney M.A."/>
            <person name="Auch B."/>
            <person name="Kono T."/>
            <person name="Mallez S."/>
            <person name="Becker A."/>
            <person name="Gohl D.M."/>
            <person name="Silverstein K.A.T."/>
            <person name="Koren S."/>
            <person name="Bechman K.B."/>
            <person name="Herman A."/>
            <person name="Abrahante J.E."/>
            <person name="Garbe J."/>
        </authorList>
    </citation>
    <scope>NUCLEOTIDE SEQUENCE</scope>
    <source>
        <strain evidence="1">Duluth1</strain>
        <tissue evidence="1">Whole animal</tissue>
    </source>
</reference>
<evidence type="ECO:0000313" key="2">
    <source>
        <dbReference type="Proteomes" id="UP000828390"/>
    </source>
</evidence>
<sequence length="50" mass="6002">MKSPCLRNQTVSQSTKMCHQCKRVWWNQQTFRQTSSHMCNNLRLMDKVNS</sequence>
<protein>
    <submittedName>
        <fullName evidence="1">Uncharacterized protein</fullName>
    </submittedName>
</protein>
<comment type="caution">
    <text evidence="1">The sequence shown here is derived from an EMBL/GenBank/DDBJ whole genome shotgun (WGS) entry which is preliminary data.</text>
</comment>
<gene>
    <name evidence="1" type="ORF">DPMN_053078</name>
</gene>
<reference evidence="1" key="1">
    <citation type="journal article" date="2019" name="bioRxiv">
        <title>The Genome of the Zebra Mussel, Dreissena polymorpha: A Resource for Invasive Species Research.</title>
        <authorList>
            <person name="McCartney M.A."/>
            <person name="Auch B."/>
            <person name="Kono T."/>
            <person name="Mallez S."/>
            <person name="Zhang Y."/>
            <person name="Obille A."/>
            <person name="Becker A."/>
            <person name="Abrahante J.E."/>
            <person name="Garbe J."/>
            <person name="Badalamenti J.P."/>
            <person name="Herman A."/>
            <person name="Mangelson H."/>
            <person name="Liachko I."/>
            <person name="Sullivan S."/>
            <person name="Sone E.D."/>
            <person name="Koren S."/>
            <person name="Silverstein K.A.T."/>
            <person name="Beckman K.B."/>
            <person name="Gohl D.M."/>
        </authorList>
    </citation>
    <scope>NUCLEOTIDE SEQUENCE</scope>
    <source>
        <strain evidence="1">Duluth1</strain>
        <tissue evidence="1">Whole animal</tissue>
    </source>
</reference>
<keyword evidence="2" id="KW-1185">Reference proteome</keyword>
<dbReference type="AlphaFoldDB" id="A0A9D4HNI2"/>